<evidence type="ECO:0000256" key="4">
    <source>
        <dbReference type="ARBA" id="ARBA00023163"/>
    </source>
</evidence>
<evidence type="ECO:0000313" key="7">
    <source>
        <dbReference type="EMBL" id="MCZ4552279.1"/>
    </source>
</evidence>
<name>A0ABT4MZP0_GORRU</name>
<dbReference type="PANTHER" id="PTHR30055">
    <property type="entry name" value="HTH-TYPE TRANSCRIPTIONAL REGULATOR RUTR"/>
    <property type="match status" value="1"/>
</dbReference>
<dbReference type="Proteomes" id="UP001067235">
    <property type="component" value="Unassembled WGS sequence"/>
</dbReference>
<evidence type="ECO:0000256" key="3">
    <source>
        <dbReference type="ARBA" id="ARBA00023125"/>
    </source>
</evidence>
<dbReference type="Gene3D" id="1.10.357.10">
    <property type="entry name" value="Tetracycline Repressor, domain 2"/>
    <property type="match status" value="1"/>
</dbReference>
<dbReference type="InterPro" id="IPR009057">
    <property type="entry name" value="Homeodomain-like_sf"/>
</dbReference>
<dbReference type="RefSeq" id="WP_246833561.1">
    <property type="nucleotide sequence ID" value="NZ_JAPWIE010000006.1"/>
</dbReference>
<organism evidence="7 8">
    <name type="scientific">Gordonia rubripertincta</name>
    <name type="common">Rhodococcus corallinus</name>
    <dbReference type="NCBI Taxonomy" id="36822"/>
    <lineage>
        <taxon>Bacteria</taxon>
        <taxon>Bacillati</taxon>
        <taxon>Actinomycetota</taxon>
        <taxon>Actinomycetes</taxon>
        <taxon>Mycobacteriales</taxon>
        <taxon>Gordoniaceae</taxon>
        <taxon>Gordonia</taxon>
    </lineage>
</organism>
<keyword evidence="1" id="KW-0678">Repressor</keyword>
<dbReference type="PROSITE" id="PS50977">
    <property type="entry name" value="HTH_TETR_2"/>
    <property type="match status" value="1"/>
</dbReference>
<protein>
    <submittedName>
        <fullName evidence="7">TetR/AcrR family transcriptional regulator</fullName>
    </submittedName>
</protein>
<dbReference type="PANTHER" id="PTHR30055:SF234">
    <property type="entry name" value="HTH-TYPE TRANSCRIPTIONAL REGULATOR BETI"/>
    <property type="match status" value="1"/>
</dbReference>
<keyword evidence="4" id="KW-0804">Transcription</keyword>
<evidence type="ECO:0000313" key="8">
    <source>
        <dbReference type="Proteomes" id="UP001067235"/>
    </source>
</evidence>
<dbReference type="SUPFAM" id="SSF48498">
    <property type="entry name" value="Tetracyclin repressor-like, C-terminal domain"/>
    <property type="match status" value="1"/>
</dbReference>
<feature type="DNA-binding region" description="H-T-H motif" evidence="5">
    <location>
        <begin position="45"/>
        <end position="64"/>
    </location>
</feature>
<keyword evidence="2" id="KW-0805">Transcription regulation</keyword>
<keyword evidence="8" id="KW-1185">Reference proteome</keyword>
<dbReference type="SUPFAM" id="SSF46689">
    <property type="entry name" value="Homeodomain-like"/>
    <property type="match status" value="1"/>
</dbReference>
<sequence length="212" mass="23459">MIQSREIAKGQETVIPRLVNHDERRHAIIAAAWRIIAARGIDGINMRDLAAEAGYTNGALSHYFAGKDEILRTSFEHVLDTTNVRIDRSVGKATGVKALRKMCAEIMPLTEEARLEARIAVSLWQRALTDRAMESVNNEAVAAWKSRLRQYWHEAIDNDELPPNDVATGVEALMTMMIGLQVTAALDPAATSRRAQLAMLDAVLTPVESSDR</sequence>
<evidence type="ECO:0000256" key="5">
    <source>
        <dbReference type="PROSITE-ProRule" id="PRU00335"/>
    </source>
</evidence>
<dbReference type="InterPro" id="IPR036271">
    <property type="entry name" value="Tet_transcr_reg_TetR-rel_C_sf"/>
</dbReference>
<dbReference type="InterPro" id="IPR050109">
    <property type="entry name" value="HTH-type_TetR-like_transc_reg"/>
</dbReference>
<keyword evidence="3 5" id="KW-0238">DNA-binding</keyword>
<accession>A0ABT4MZP0</accession>
<evidence type="ECO:0000259" key="6">
    <source>
        <dbReference type="PROSITE" id="PS50977"/>
    </source>
</evidence>
<evidence type="ECO:0000256" key="1">
    <source>
        <dbReference type="ARBA" id="ARBA00022491"/>
    </source>
</evidence>
<dbReference type="PRINTS" id="PR00455">
    <property type="entry name" value="HTHTETR"/>
</dbReference>
<dbReference type="Pfam" id="PF00440">
    <property type="entry name" value="TetR_N"/>
    <property type="match status" value="1"/>
</dbReference>
<feature type="domain" description="HTH tetR-type" evidence="6">
    <location>
        <begin position="22"/>
        <end position="82"/>
    </location>
</feature>
<comment type="caution">
    <text evidence="7">The sequence shown here is derived from an EMBL/GenBank/DDBJ whole genome shotgun (WGS) entry which is preliminary data.</text>
</comment>
<dbReference type="EMBL" id="JAPWIE010000006">
    <property type="protein sequence ID" value="MCZ4552279.1"/>
    <property type="molecule type" value="Genomic_DNA"/>
</dbReference>
<evidence type="ECO:0000256" key="2">
    <source>
        <dbReference type="ARBA" id="ARBA00023015"/>
    </source>
</evidence>
<dbReference type="InterPro" id="IPR001647">
    <property type="entry name" value="HTH_TetR"/>
</dbReference>
<gene>
    <name evidence="7" type="ORF">O4213_19960</name>
</gene>
<dbReference type="Pfam" id="PF13977">
    <property type="entry name" value="TetR_C_6"/>
    <property type="match status" value="1"/>
</dbReference>
<proteinExistence type="predicted"/>
<dbReference type="InterPro" id="IPR039538">
    <property type="entry name" value="BetI_C"/>
</dbReference>
<reference evidence="7" key="1">
    <citation type="submission" date="2022-12" db="EMBL/GenBank/DDBJ databases">
        <authorList>
            <person name="Krivoruchko A.V."/>
            <person name="Elkin A."/>
        </authorList>
    </citation>
    <scope>NUCLEOTIDE SEQUENCE</scope>
    <source>
        <strain evidence="7">IEGM 1388</strain>
    </source>
</reference>